<dbReference type="PANTHER" id="PTHR42760:SF50">
    <property type="entry name" value="SHORT-CHAIN DEHYDROGENASE-RELATED"/>
    <property type="match status" value="1"/>
</dbReference>
<dbReference type="Proteomes" id="UP001056132">
    <property type="component" value="Chromosome 2"/>
</dbReference>
<gene>
    <name evidence="3" type="ORF">M5D45_21420</name>
</gene>
<dbReference type="Gene3D" id="3.40.50.720">
    <property type="entry name" value="NAD(P)-binding Rossmann-like Domain"/>
    <property type="match status" value="1"/>
</dbReference>
<accession>A0AAE9I5H9</accession>
<reference evidence="3" key="1">
    <citation type="journal article" date="2022" name="Microbiol. Resour. Announc.">
        <title>Genome Sequence of Cupriavidus campinensis Strain G5, a Member of a Bacterial Consortium Capable of Polyethylene Degradation.</title>
        <authorList>
            <person name="Schneider B."/>
            <person name="Pfeiffer F."/>
            <person name="Dyall-Smith M."/>
            <person name="Kunte H.J."/>
        </authorList>
    </citation>
    <scope>NUCLEOTIDE SEQUENCE</scope>
    <source>
        <strain evidence="3">G5</strain>
    </source>
</reference>
<dbReference type="GO" id="GO:0016616">
    <property type="term" value="F:oxidoreductase activity, acting on the CH-OH group of donors, NAD or NADP as acceptor"/>
    <property type="evidence" value="ECO:0007669"/>
    <property type="project" value="TreeGrafter"/>
</dbReference>
<evidence type="ECO:0000256" key="1">
    <source>
        <dbReference type="ARBA" id="ARBA00006484"/>
    </source>
</evidence>
<evidence type="ECO:0000313" key="4">
    <source>
        <dbReference type="Proteomes" id="UP001056132"/>
    </source>
</evidence>
<proteinExistence type="inferred from homology"/>
<feature type="region of interest" description="Disordered" evidence="2">
    <location>
        <begin position="51"/>
        <end position="72"/>
    </location>
</feature>
<reference evidence="3" key="2">
    <citation type="submission" date="2022-05" db="EMBL/GenBank/DDBJ databases">
        <authorList>
            <person name="Kunte H.-J."/>
        </authorList>
    </citation>
    <scope>NUCLEOTIDE SEQUENCE</scope>
    <source>
        <strain evidence="3">G5</strain>
    </source>
</reference>
<organism evidence="3 4">
    <name type="scientific">Cupriavidus campinensis</name>
    <dbReference type="NCBI Taxonomy" id="151783"/>
    <lineage>
        <taxon>Bacteria</taxon>
        <taxon>Pseudomonadati</taxon>
        <taxon>Pseudomonadota</taxon>
        <taxon>Betaproteobacteria</taxon>
        <taxon>Burkholderiales</taxon>
        <taxon>Burkholderiaceae</taxon>
        <taxon>Cupriavidus</taxon>
    </lineage>
</organism>
<evidence type="ECO:0000313" key="3">
    <source>
        <dbReference type="EMBL" id="URF08133.1"/>
    </source>
</evidence>
<dbReference type="InterPro" id="IPR002347">
    <property type="entry name" value="SDR_fam"/>
</dbReference>
<name>A0AAE9I5H9_9BURK</name>
<dbReference type="PANTHER" id="PTHR42760">
    <property type="entry name" value="SHORT-CHAIN DEHYDROGENASES/REDUCTASES FAMILY MEMBER"/>
    <property type="match status" value="1"/>
</dbReference>
<dbReference type="PRINTS" id="PR00081">
    <property type="entry name" value="GDHRDH"/>
</dbReference>
<protein>
    <submittedName>
        <fullName evidence="3">SDR family oxidoreductase</fullName>
    </submittedName>
</protein>
<dbReference type="SUPFAM" id="SSF51735">
    <property type="entry name" value="NAD(P)-binding Rossmann-fold domains"/>
    <property type="match status" value="1"/>
</dbReference>
<sequence>MAASHPSKRARDPYRFVDDARCGVSHRIALPLTKGAITGFTRSLVRDLGPKGITVNTGHPGPTDTDMLPDGGPVGQIVGPGIAVGRYGQPHEIAGVVAFLASPDAAFVTGAEIVADGGFTA</sequence>
<dbReference type="InterPro" id="IPR036291">
    <property type="entry name" value="NAD(P)-bd_dom_sf"/>
</dbReference>
<dbReference type="AlphaFoldDB" id="A0AAE9I5H9"/>
<dbReference type="EMBL" id="CP097331">
    <property type="protein sequence ID" value="URF08133.1"/>
    <property type="molecule type" value="Genomic_DNA"/>
</dbReference>
<evidence type="ECO:0000256" key="2">
    <source>
        <dbReference type="SAM" id="MobiDB-lite"/>
    </source>
</evidence>
<dbReference type="KEGG" id="ccam:M5D45_21420"/>
<dbReference type="Pfam" id="PF13561">
    <property type="entry name" value="adh_short_C2"/>
    <property type="match status" value="1"/>
</dbReference>
<comment type="similarity">
    <text evidence="1">Belongs to the short-chain dehydrogenases/reductases (SDR) family.</text>
</comment>